<sequence>QRSPLHFDVLNGRSPSSLFAKGGRLSKNLWFAAALLLGIGVLLTGSRSYYLASLAGCAVLFAMRGAKLFFLGLLAGLILTASVAVFNPYVAKRIRTIGIHSMDESAAQRTYMWRSALWLVREHPILGVGYRQWKLHLPRAARAHYPRWQFDGAALSHAHNSYLTVAAETGIPGFLLFLVFWSMLIREQWSHYASSTRGS</sequence>
<accession>F8UHM7</accession>
<evidence type="ECO:0000256" key="1">
    <source>
        <dbReference type="ARBA" id="ARBA00004141"/>
    </source>
</evidence>
<name>F8UHM7_9ZZZZ</name>
<reference evidence="7" key="1">
    <citation type="submission" date="2011-04" db="EMBL/GenBank/DDBJ databases">
        <title>Taxonomic and functional metagenomic profiling of the microbial community in the anoxic sediment of a brackish shallow lake (Laguna de Carrizo Central Spain).</title>
        <authorList>
            <consortium name="CONSOLIDER consortium CSD2007-00005"/>
            <person name="Guazzaroni M.-E."/>
            <person name="Richter M."/>
            <person name="Garcia-Salamanca A."/>
            <person name="Yarza P."/>
            <person name="Ferrer M."/>
        </authorList>
    </citation>
    <scope>NUCLEOTIDE SEQUENCE</scope>
</reference>
<dbReference type="InterPro" id="IPR007016">
    <property type="entry name" value="O-antigen_ligase-rel_domated"/>
</dbReference>
<evidence type="ECO:0000256" key="2">
    <source>
        <dbReference type="ARBA" id="ARBA00022692"/>
    </source>
</evidence>
<feature type="domain" description="O-antigen ligase-related" evidence="6">
    <location>
        <begin position="32"/>
        <end position="178"/>
    </location>
</feature>
<dbReference type="PANTHER" id="PTHR37422">
    <property type="entry name" value="TEICHURONIC ACID BIOSYNTHESIS PROTEIN TUAE"/>
    <property type="match status" value="1"/>
</dbReference>
<keyword evidence="7" id="KW-0436">Ligase</keyword>
<organism evidence="7">
    <name type="scientific">uncultured microorganism</name>
    <dbReference type="NCBI Taxonomy" id="358574"/>
    <lineage>
        <taxon>unclassified sequences</taxon>
        <taxon>environmental samples</taxon>
    </lineage>
</organism>
<dbReference type="Pfam" id="PF04932">
    <property type="entry name" value="Wzy_C"/>
    <property type="match status" value="1"/>
</dbReference>
<evidence type="ECO:0000256" key="3">
    <source>
        <dbReference type="ARBA" id="ARBA00022989"/>
    </source>
</evidence>
<feature type="transmembrane region" description="Helical" evidence="5">
    <location>
        <begin position="29"/>
        <end position="62"/>
    </location>
</feature>
<feature type="non-terminal residue" evidence="7">
    <location>
        <position position="199"/>
    </location>
</feature>
<dbReference type="GO" id="GO:0016874">
    <property type="term" value="F:ligase activity"/>
    <property type="evidence" value="ECO:0007669"/>
    <property type="project" value="UniProtKB-KW"/>
</dbReference>
<proteinExistence type="predicted"/>
<evidence type="ECO:0000256" key="5">
    <source>
        <dbReference type="SAM" id="Phobius"/>
    </source>
</evidence>
<dbReference type="InterPro" id="IPR051533">
    <property type="entry name" value="WaaL-like"/>
</dbReference>
<dbReference type="EMBL" id="JF805203">
    <property type="protein sequence ID" value="AEI30534.1"/>
    <property type="molecule type" value="Genomic_DNA"/>
</dbReference>
<comment type="subcellular location">
    <subcellularLocation>
        <location evidence="1">Membrane</location>
        <topology evidence="1">Multi-pass membrane protein</topology>
    </subcellularLocation>
</comment>
<dbReference type="PANTHER" id="PTHR37422:SF13">
    <property type="entry name" value="LIPOPOLYSACCHARIDE BIOSYNTHESIS PROTEIN PA4999-RELATED"/>
    <property type="match status" value="1"/>
</dbReference>
<dbReference type="GO" id="GO:0016020">
    <property type="term" value="C:membrane"/>
    <property type="evidence" value="ECO:0007669"/>
    <property type="project" value="UniProtKB-SubCell"/>
</dbReference>
<feature type="transmembrane region" description="Helical" evidence="5">
    <location>
        <begin position="162"/>
        <end position="184"/>
    </location>
</feature>
<evidence type="ECO:0000259" key="6">
    <source>
        <dbReference type="Pfam" id="PF04932"/>
    </source>
</evidence>
<protein>
    <submittedName>
        <fullName evidence="7">O-antigen ligase-related protein</fullName>
    </submittedName>
</protein>
<keyword evidence="4 5" id="KW-0472">Membrane</keyword>
<gene>
    <name evidence="7" type="ORF">LDC_03390</name>
</gene>
<dbReference type="AlphaFoldDB" id="F8UHM7"/>
<evidence type="ECO:0000256" key="4">
    <source>
        <dbReference type="ARBA" id="ARBA00023136"/>
    </source>
</evidence>
<feature type="transmembrane region" description="Helical" evidence="5">
    <location>
        <begin position="68"/>
        <end position="90"/>
    </location>
</feature>
<keyword evidence="3 5" id="KW-1133">Transmembrane helix</keyword>
<feature type="non-terminal residue" evidence="7">
    <location>
        <position position="1"/>
    </location>
</feature>
<evidence type="ECO:0000313" key="7">
    <source>
        <dbReference type="EMBL" id="AEI30534.1"/>
    </source>
</evidence>
<keyword evidence="2 5" id="KW-0812">Transmembrane</keyword>